<dbReference type="AlphaFoldDB" id="A0A382MW78"/>
<organism evidence="2">
    <name type="scientific">marine metagenome</name>
    <dbReference type="NCBI Taxonomy" id="408172"/>
    <lineage>
        <taxon>unclassified sequences</taxon>
        <taxon>metagenomes</taxon>
        <taxon>ecological metagenomes</taxon>
    </lineage>
</organism>
<sequence length="31" mass="3242">KVGMIKVNSAESTKIKPPPEIGTGGLVDEVF</sequence>
<protein>
    <submittedName>
        <fullName evidence="2">Uncharacterized protein</fullName>
    </submittedName>
</protein>
<proteinExistence type="predicted"/>
<accession>A0A382MW78</accession>
<gene>
    <name evidence="2" type="ORF">METZ01_LOCUS304901</name>
</gene>
<dbReference type="EMBL" id="UINC01095726">
    <property type="protein sequence ID" value="SVC52047.1"/>
    <property type="molecule type" value="Genomic_DNA"/>
</dbReference>
<evidence type="ECO:0000313" key="2">
    <source>
        <dbReference type="EMBL" id="SVC52047.1"/>
    </source>
</evidence>
<reference evidence="2" key="1">
    <citation type="submission" date="2018-05" db="EMBL/GenBank/DDBJ databases">
        <authorList>
            <person name="Lanie J.A."/>
            <person name="Ng W.-L."/>
            <person name="Kazmierczak K.M."/>
            <person name="Andrzejewski T.M."/>
            <person name="Davidsen T.M."/>
            <person name="Wayne K.J."/>
            <person name="Tettelin H."/>
            <person name="Glass J.I."/>
            <person name="Rusch D."/>
            <person name="Podicherti R."/>
            <person name="Tsui H.-C.T."/>
            <person name="Winkler M.E."/>
        </authorList>
    </citation>
    <scope>NUCLEOTIDE SEQUENCE</scope>
</reference>
<feature type="non-terminal residue" evidence="2">
    <location>
        <position position="1"/>
    </location>
</feature>
<feature type="region of interest" description="Disordered" evidence="1">
    <location>
        <begin position="1"/>
        <end position="31"/>
    </location>
</feature>
<name>A0A382MW78_9ZZZZ</name>
<evidence type="ECO:0000256" key="1">
    <source>
        <dbReference type="SAM" id="MobiDB-lite"/>
    </source>
</evidence>